<protein>
    <submittedName>
        <fullName evidence="1">Uncharacterized protein</fullName>
    </submittedName>
</protein>
<proteinExistence type="predicted"/>
<name>A0A3G4ZLS0_9VIRU</name>
<evidence type="ECO:0000313" key="1">
    <source>
        <dbReference type="EMBL" id="AYV75778.1"/>
    </source>
</evidence>
<dbReference type="EMBL" id="MK071981">
    <property type="protein sequence ID" value="AYV75778.1"/>
    <property type="molecule type" value="Genomic_DNA"/>
</dbReference>
<reference evidence="1" key="1">
    <citation type="submission" date="2018-10" db="EMBL/GenBank/DDBJ databases">
        <title>Hidden diversity of soil giant viruses.</title>
        <authorList>
            <person name="Schulz F."/>
            <person name="Alteio L."/>
            <person name="Goudeau D."/>
            <person name="Ryan E.M."/>
            <person name="Malmstrom R.R."/>
            <person name="Blanchard J."/>
            <person name="Woyke T."/>
        </authorList>
    </citation>
    <scope>NUCLEOTIDE SEQUENCE</scope>
    <source>
        <strain evidence="1">TEV1</strain>
    </source>
</reference>
<sequence>MSTQEGRQTRHELAPFFGNDGRADLFIKLFLPNFNESINEREPASLSTDHTMAYDIMRAQDYDASSKPAGMDDNDLHYDFTDFIVQTGLFHRLIDTPSGMGAKTTLNTAGVADASRILWNDIYMKWDQITPASKQFYNMYMNFQQLDTVSNTWQTISDNQMGQEIDPNNYAQYRVNLKKVSAGGNGLKACPRFFNLVPKVSPKIFNNIWFSNSTGNKVKVAGWQNVQGVNVLKKLYCGIVLGVTNADGTQGFTGLPNAWQGATAANNIFVLNVDRLIRRRLFRLQQLMKSPEAATPQGPFISLADKNIWKRDASGKLYTDSPNGPVYYGEDDDATKNMLTANFKCYSTLANGTPDECKKYMYQCLLNADLNDIDGCIEFWKKNDFYTDARNEISQMHPLVAIRTLQKFGFRDREEYDPVCRSRVLKIESKDHWVANYLSTKFAGRVDPTTNAPVDQIITQNEKLLDYLQLLVEYVNANPAILNGDKFTGKTLEATGAAQQSDLAKRLGIRMRVDPRGPYSGLYDFNMLRSRLNAGINARRQGTMGFGMGGPVYSSPFASQEVRVAMPYQLSVGNGPQDYSSTIPFQLGGHMPIDTYLKRRDSGVITGPAALYAIIKGTLEDLRSKGKEIDPKDLVEINKKVDTLQTLENELIKTEVYLEEYRKIVDLFRNYRQETIDFAAIQNLVDKQASLVDRQGTEECSLVNILGALQEILNDQVNKQTDAGYKSISL</sequence>
<organism evidence="1">
    <name type="scientific">Terrestrivirus sp</name>
    <dbReference type="NCBI Taxonomy" id="2487775"/>
    <lineage>
        <taxon>Viruses</taxon>
        <taxon>Varidnaviria</taxon>
        <taxon>Bamfordvirae</taxon>
        <taxon>Nucleocytoviricota</taxon>
        <taxon>Megaviricetes</taxon>
        <taxon>Imitervirales</taxon>
        <taxon>Mimiviridae</taxon>
        <taxon>Klosneuvirinae</taxon>
    </lineage>
</organism>
<accession>A0A3G4ZLS0</accession>
<gene>
    <name evidence="1" type="ORF">Terrestrivirus3_47</name>
</gene>